<dbReference type="EMBL" id="MEIL01000017">
    <property type="protein sequence ID" value="PIT41144.1"/>
    <property type="molecule type" value="Genomic_DNA"/>
</dbReference>
<feature type="chain" id="PRO_5014686454" description="Lipoprotein" evidence="1">
    <location>
        <begin position="22"/>
        <end position="144"/>
    </location>
</feature>
<dbReference type="AlphaFoldDB" id="A0A2N9X8Z1"/>
<keyword evidence="3" id="KW-1185">Reference proteome</keyword>
<dbReference type="PROSITE" id="PS51257">
    <property type="entry name" value="PROKAR_LIPOPROTEIN"/>
    <property type="match status" value="1"/>
</dbReference>
<evidence type="ECO:0000313" key="2">
    <source>
        <dbReference type="EMBL" id="PIT41144.1"/>
    </source>
</evidence>
<protein>
    <recommendedName>
        <fullName evidence="4">Lipoprotein</fullName>
    </recommendedName>
</protein>
<sequence>MKKIICGLFYLCLLGGCHQQAVDAVEASAASQPRHMPMVIDPALTTSVDQQLMALQKKLPQQHKQIRFNAAVRHNHTIYYSYTMLDEKRKRDNFNVDSVKKELMRSCRQPLTRRMLLGGFDFVYVYTFQDHSQQSIALSGKDCR</sequence>
<comment type="caution">
    <text evidence="2">The sequence shown here is derived from an EMBL/GenBank/DDBJ whole genome shotgun (WGS) entry which is preliminary data.</text>
</comment>
<proteinExistence type="predicted"/>
<gene>
    <name evidence="2" type="ORF">BHC54_02210</name>
</gene>
<reference evidence="2" key="1">
    <citation type="journal article" date="2017" name="MBio">
        <title>Type VI secretion-mediated competition in the bee gut microbiome.</title>
        <authorList>
            <person name="Steele M.I."/>
            <person name="Kwong W.K."/>
            <person name="Powell J.E."/>
            <person name="Whiteley M."/>
            <person name="Moran N.A."/>
        </authorList>
    </citation>
    <scope>NUCLEOTIDE SEQUENCE [LARGE SCALE GENOMIC DNA]</scope>
    <source>
        <strain evidence="2">WkB273</strain>
    </source>
</reference>
<name>A0A2N9X8Z1_9NEIS</name>
<feature type="signal peptide" evidence="1">
    <location>
        <begin position="1"/>
        <end position="21"/>
    </location>
</feature>
<accession>A0A2N9X8Z1</accession>
<organism evidence="2 3">
    <name type="scientific">Snodgrassella alvi</name>
    <dbReference type="NCBI Taxonomy" id="1196083"/>
    <lineage>
        <taxon>Bacteria</taxon>
        <taxon>Pseudomonadati</taxon>
        <taxon>Pseudomonadota</taxon>
        <taxon>Betaproteobacteria</taxon>
        <taxon>Neisseriales</taxon>
        <taxon>Neisseriaceae</taxon>
        <taxon>Snodgrassella</taxon>
    </lineage>
</organism>
<dbReference type="RefSeq" id="WP_100151621.1">
    <property type="nucleotide sequence ID" value="NZ_MEIL01000017.1"/>
</dbReference>
<keyword evidence="1" id="KW-0732">Signal</keyword>
<dbReference type="Proteomes" id="UP000230202">
    <property type="component" value="Unassembled WGS sequence"/>
</dbReference>
<evidence type="ECO:0000256" key="1">
    <source>
        <dbReference type="SAM" id="SignalP"/>
    </source>
</evidence>
<evidence type="ECO:0008006" key="4">
    <source>
        <dbReference type="Google" id="ProtNLM"/>
    </source>
</evidence>
<evidence type="ECO:0000313" key="3">
    <source>
        <dbReference type="Proteomes" id="UP000230202"/>
    </source>
</evidence>